<evidence type="ECO:0000313" key="6">
    <source>
        <dbReference type="Proteomes" id="UP001597493"/>
    </source>
</evidence>
<dbReference type="InterPro" id="IPR051451">
    <property type="entry name" value="PhoH2-like"/>
</dbReference>
<dbReference type="Pfam" id="PF13638">
    <property type="entry name" value="PIN_4"/>
    <property type="match status" value="1"/>
</dbReference>
<keyword evidence="6" id="KW-1185">Reference proteome</keyword>
<name>A0ABW5QY86_9BACL</name>
<evidence type="ECO:0000256" key="3">
    <source>
        <dbReference type="ARBA" id="ARBA00046345"/>
    </source>
</evidence>
<dbReference type="SUPFAM" id="SSF88723">
    <property type="entry name" value="PIN domain-like"/>
    <property type="match status" value="1"/>
</dbReference>
<comment type="caution">
    <text evidence="5">The sequence shown here is derived from an EMBL/GenBank/DDBJ whole genome shotgun (WGS) entry which is preliminary data.</text>
</comment>
<evidence type="ECO:0000313" key="5">
    <source>
        <dbReference type="EMBL" id="MFD2661185.1"/>
    </source>
</evidence>
<dbReference type="RefSeq" id="WP_379273633.1">
    <property type="nucleotide sequence ID" value="NZ_JBHUGT010000024.1"/>
</dbReference>
<sequence>MKKIFVLDTNVLLHDPQAIYAFDDNEVIIPAVVLEEIDSKKRLADELGRNARTISRLLDKMRGEGHLHEGIPLPGGGILKVELNHKSFLRLQDMFGEASNDNRMLAVALNYHLEQQELIQSGREGSHVVLVSKDVLVRIKADVLGVEAQDYLSDRVVVSSDLYSGYVTLYVHPAVIDEFYSYRFLLVKTLQTKAALNPNEFVILRDEMGTSKSALLRVSQDGLRLEPLYLSNDPVWGITARNAQQRMALELLLNDDIPLVTLNGKAGTGKTLLALAAGLMKVEDEHKYKKLLIARPVVPMGKDIGYLPGEKEEKLRPWMQPIYDNLEYLFDTKKAGDIDKILMGLGSIQVEALTYIRGRSIPGQFIIIDEAQNLTRHEVKTIISRVGEGSKIVLMGDPEQIDHPYLDSVSNGLTHAIERFKLESISGHMTLEKGERSKLAQLAADLL</sequence>
<proteinExistence type="inferred from homology"/>
<dbReference type="InterPro" id="IPR029060">
    <property type="entry name" value="PIN-like_dom_sf"/>
</dbReference>
<dbReference type="SUPFAM" id="SSF52540">
    <property type="entry name" value="P-loop containing nucleoside triphosphate hydrolases"/>
    <property type="match status" value="1"/>
</dbReference>
<dbReference type="Proteomes" id="UP001597493">
    <property type="component" value="Unassembled WGS sequence"/>
</dbReference>
<dbReference type="InterPro" id="IPR002716">
    <property type="entry name" value="PIN_dom"/>
</dbReference>
<feature type="domain" description="PIN" evidence="4">
    <location>
        <begin position="3"/>
        <end position="139"/>
    </location>
</feature>
<keyword evidence="2" id="KW-0067">ATP-binding</keyword>
<accession>A0ABW5QY86</accession>
<dbReference type="PANTHER" id="PTHR30473:SF2">
    <property type="entry name" value="PIN DOMAIN-CONTAINING PROTEIN"/>
    <property type="match status" value="1"/>
</dbReference>
<evidence type="ECO:0000259" key="4">
    <source>
        <dbReference type="SMART" id="SM00670"/>
    </source>
</evidence>
<comment type="similarity">
    <text evidence="3">In the N-terminal section; belongs to the PINc/VapC protein family.</text>
</comment>
<dbReference type="InterPro" id="IPR003714">
    <property type="entry name" value="PhoH"/>
</dbReference>
<dbReference type="InterPro" id="IPR027417">
    <property type="entry name" value="P-loop_NTPase"/>
</dbReference>
<dbReference type="PANTHER" id="PTHR30473">
    <property type="entry name" value="PROTEIN PHOH"/>
    <property type="match status" value="1"/>
</dbReference>
<evidence type="ECO:0000256" key="1">
    <source>
        <dbReference type="ARBA" id="ARBA00022741"/>
    </source>
</evidence>
<reference evidence="6" key="1">
    <citation type="journal article" date="2019" name="Int. J. Syst. Evol. Microbiol.">
        <title>The Global Catalogue of Microorganisms (GCM) 10K type strain sequencing project: providing services to taxonomists for standard genome sequencing and annotation.</title>
        <authorList>
            <consortium name="The Broad Institute Genomics Platform"/>
            <consortium name="The Broad Institute Genome Sequencing Center for Infectious Disease"/>
            <person name="Wu L."/>
            <person name="Ma J."/>
        </authorList>
    </citation>
    <scope>NUCLEOTIDE SEQUENCE [LARGE SCALE GENOMIC DNA]</scope>
    <source>
        <strain evidence="6">TISTR 1827</strain>
    </source>
</reference>
<dbReference type="EMBL" id="JBHUMY010000012">
    <property type="protein sequence ID" value="MFD2661185.1"/>
    <property type="molecule type" value="Genomic_DNA"/>
</dbReference>
<dbReference type="Gene3D" id="3.40.50.1010">
    <property type="entry name" value="5'-nuclease"/>
    <property type="match status" value="1"/>
</dbReference>
<dbReference type="CDD" id="cd09883">
    <property type="entry name" value="PIN_VapC_PhoHL-ATPase"/>
    <property type="match status" value="1"/>
</dbReference>
<gene>
    <name evidence="5" type="ORF">ACFSW5_13085</name>
</gene>
<dbReference type="Pfam" id="PF02562">
    <property type="entry name" value="PhoH"/>
    <property type="match status" value="1"/>
</dbReference>
<protein>
    <submittedName>
        <fullName evidence="5">PhoH family protein</fullName>
    </submittedName>
</protein>
<dbReference type="SMART" id="SM00670">
    <property type="entry name" value="PINc"/>
    <property type="match status" value="1"/>
</dbReference>
<dbReference type="Gene3D" id="3.40.50.300">
    <property type="entry name" value="P-loop containing nucleotide triphosphate hydrolases"/>
    <property type="match status" value="1"/>
</dbReference>
<keyword evidence="1" id="KW-0547">Nucleotide-binding</keyword>
<evidence type="ECO:0000256" key="2">
    <source>
        <dbReference type="ARBA" id="ARBA00022840"/>
    </source>
</evidence>
<organism evidence="5 6">
    <name type="scientific">Paenibacillus thailandensis</name>
    <dbReference type="NCBI Taxonomy" id="393250"/>
    <lineage>
        <taxon>Bacteria</taxon>
        <taxon>Bacillati</taxon>
        <taxon>Bacillota</taxon>
        <taxon>Bacilli</taxon>
        <taxon>Bacillales</taxon>
        <taxon>Paenibacillaceae</taxon>
        <taxon>Paenibacillus</taxon>
    </lineage>
</organism>